<sequence>MTTTRFSELPAASRALWAKSGELQGHGLLAHMLDVAAAAEVILGHEPPSTLEHFAAQFGLPESAFSRHAAALVGLHDFGKAIPGFQAKWQGGREQDEANGLGFAETSLHVTDHACASAALLWQHLPAQGAEPGWVLGVLQAIGAHHGYNPHRPEINAARPAFEGPAWARAREALFDSYWQTLAPQGVPEAGELPLAAVEWLAGLTSVADWIGSNPDWFPLGERADSLSEHYQRAKELAARALREIGWTPYRALLQEATSTDDLISGIVRREGMAARPLQAEGDRLLADARGPSLLLVEAPMGEGKTELAFLAHLRLQAANRHRGLYVALPTQATGNALFDRALTFLQAFNDRQPLDRQPLDIQLVHGGTLLDERVQRLSGIHGETDDSVGSAAWFSQRRRPLLSPYGVGTVDQALFAALNVKHHFVRLWGLANRVVVLDEVHAYDTYTSGLIESLLRWLKALGSSVVLMSATLPEQRRNALLQAWDVPLDEVPVLPYPRLLLADGQGLRGATFASRPLPPISLESIGEDLADLAACARRLLEAGGHGALIVNTVNRAQELYRQLQPLLEGDVQLILFHARFPADVRSERERQVLEVFGNRGTDRLRPGRALLIATQVAEQSLDIDFDFLITDLAPIDLILQRAGRLHRHRRVRAPAHAEARLFVAGLSPQHLPELKKTAWEFVYEPYILGRTWALLSRETTLQLPQDIDRLVQAVYGDALLPDDLEVSARDYIEGEAYGMHRARFNTEWQQAVNIAIDPADEPQNAYLDKPRGNEEGEGLGLTNRTRLGDDAITLVPVYRVPGGWSLRPEGEPFDPQQPLSDALARQLYGRQLKLGRKNVVAHFVAQEAPPAFTCHPLLRHLKPLLLEGELYESEGIKLRLDADLGLVGD</sequence>
<evidence type="ECO:0000256" key="3">
    <source>
        <dbReference type="ARBA" id="ARBA00022722"/>
    </source>
</evidence>
<dbReference type="InterPro" id="IPR006474">
    <property type="entry name" value="Helicase_Cas3_CRISPR-ass_core"/>
</dbReference>
<evidence type="ECO:0000256" key="6">
    <source>
        <dbReference type="ARBA" id="ARBA00022801"/>
    </source>
</evidence>
<keyword evidence="4" id="KW-0479">Metal-binding</keyword>
<dbReference type="InterPro" id="IPR050547">
    <property type="entry name" value="DEAD_box_RNA_helicases"/>
</dbReference>
<dbReference type="Gene3D" id="1.10.3210.30">
    <property type="match status" value="1"/>
</dbReference>
<evidence type="ECO:0000256" key="7">
    <source>
        <dbReference type="ARBA" id="ARBA00022806"/>
    </source>
</evidence>
<feature type="domain" description="Helicase ATP-binding" evidence="10">
    <location>
        <begin position="286"/>
        <end position="491"/>
    </location>
</feature>
<evidence type="ECO:0000256" key="9">
    <source>
        <dbReference type="ARBA" id="ARBA00023118"/>
    </source>
</evidence>
<dbReference type="Pfam" id="PF22590">
    <property type="entry name" value="Cas3-like_C_2"/>
    <property type="match status" value="1"/>
</dbReference>
<dbReference type="SUPFAM" id="SSF52540">
    <property type="entry name" value="P-loop containing nucleoside triphosphate hydrolases"/>
    <property type="match status" value="1"/>
</dbReference>
<keyword evidence="6" id="KW-0378">Hydrolase</keyword>
<comment type="caution">
    <text evidence="12">The sequence shown here is derived from an EMBL/GenBank/DDBJ whole genome shotgun (WGS) entry which is preliminary data.</text>
</comment>
<dbReference type="Gene3D" id="3.40.50.300">
    <property type="entry name" value="P-loop containing nucleotide triphosphate hydrolases"/>
    <property type="match status" value="2"/>
</dbReference>
<evidence type="ECO:0000313" key="13">
    <source>
        <dbReference type="Proteomes" id="UP001595457"/>
    </source>
</evidence>
<evidence type="ECO:0000256" key="5">
    <source>
        <dbReference type="ARBA" id="ARBA00022741"/>
    </source>
</evidence>
<comment type="similarity">
    <text evidence="2">In the central section; belongs to the CRISPR-associated helicase Cas3 family.</text>
</comment>
<dbReference type="InterPro" id="IPR054712">
    <property type="entry name" value="Cas3-like_dom"/>
</dbReference>
<evidence type="ECO:0000313" key="12">
    <source>
        <dbReference type="EMBL" id="MFC2974380.1"/>
    </source>
</evidence>
<dbReference type="SMART" id="SM00490">
    <property type="entry name" value="HELICc"/>
    <property type="match status" value="1"/>
</dbReference>
<evidence type="ECO:0000256" key="4">
    <source>
        <dbReference type="ARBA" id="ARBA00022723"/>
    </source>
</evidence>
<dbReference type="NCBIfam" id="TIGR01587">
    <property type="entry name" value="cas3_core"/>
    <property type="match status" value="1"/>
</dbReference>
<evidence type="ECO:0000256" key="1">
    <source>
        <dbReference type="ARBA" id="ARBA00006847"/>
    </source>
</evidence>
<accession>A0ABV7B007</accession>
<dbReference type="RefSeq" id="WP_377816543.1">
    <property type="nucleotide sequence ID" value="NZ_JBHRSJ010000035.1"/>
</dbReference>
<reference evidence="13" key="1">
    <citation type="journal article" date="2019" name="Int. J. Syst. Evol. Microbiol.">
        <title>The Global Catalogue of Microorganisms (GCM) 10K type strain sequencing project: providing services to taxonomists for standard genome sequencing and annotation.</title>
        <authorList>
            <consortium name="The Broad Institute Genomics Platform"/>
            <consortium name="The Broad Institute Genome Sequencing Center for Infectious Disease"/>
            <person name="Wu L."/>
            <person name="Ma J."/>
        </authorList>
    </citation>
    <scope>NUCLEOTIDE SEQUENCE [LARGE SCALE GENOMIC DNA]</scope>
    <source>
        <strain evidence="13">KCTC 62195</strain>
    </source>
</reference>
<evidence type="ECO:0000256" key="2">
    <source>
        <dbReference type="ARBA" id="ARBA00009046"/>
    </source>
</evidence>
<organism evidence="12 13">
    <name type="scientific">Azotobacter bryophylli</name>
    <dbReference type="NCBI Taxonomy" id="1986537"/>
    <lineage>
        <taxon>Bacteria</taxon>
        <taxon>Pseudomonadati</taxon>
        <taxon>Pseudomonadota</taxon>
        <taxon>Gammaproteobacteria</taxon>
        <taxon>Pseudomonadales</taxon>
        <taxon>Pseudomonadaceae</taxon>
        <taxon>Azotobacter</taxon>
    </lineage>
</organism>
<gene>
    <name evidence="12" type="primary">cas3</name>
    <name evidence="12" type="ORF">ACFOJE_19490</name>
</gene>
<dbReference type="CDD" id="cd09641">
    <property type="entry name" value="Cas3''_I"/>
    <property type="match status" value="1"/>
</dbReference>
<dbReference type="NCBIfam" id="TIGR01596">
    <property type="entry name" value="cas3_HD"/>
    <property type="match status" value="1"/>
</dbReference>
<dbReference type="Proteomes" id="UP001595457">
    <property type="component" value="Unassembled WGS sequence"/>
</dbReference>
<dbReference type="Pfam" id="PF18395">
    <property type="entry name" value="Cas3_C"/>
    <property type="match status" value="1"/>
</dbReference>
<dbReference type="InterPro" id="IPR001650">
    <property type="entry name" value="Helicase_C-like"/>
</dbReference>
<dbReference type="Pfam" id="PF18019">
    <property type="entry name" value="Cas3_HD"/>
    <property type="match status" value="1"/>
</dbReference>
<dbReference type="InterPro" id="IPR027417">
    <property type="entry name" value="P-loop_NTPase"/>
</dbReference>
<dbReference type="PANTHER" id="PTHR47963">
    <property type="entry name" value="DEAD-BOX ATP-DEPENDENT RNA HELICASE 47, MITOCHONDRIAL"/>
    <property type="match status" value="1"/>
</dbReference>
<proteinExistence type="inferred from homology"/>
<evidence type="ECO:0000259" key="10">
    <source>
        <dbReference type="PROSITE" id="PS51192"/>
    </source>
</evidence>
<keyword evidence="9" id="KW-0051">Antiviral defense</keyword>
<keyword evidence="3" id="KW-0540">Nuclease</keyword>
<evidence type="ECO:0000259" key="11">
    <source>
        <dbReference type="PROSITE" id="PS51643"/>
    </source>
</evidence>
<dbReference type="InterPro" id="IPR014001">
    <property type="entry name" value="Helicase_ATP-bd"/>
</dbReference>
<dbReference type="PROSITE" id="PS51192">
    <property type="entry name" value="HELICASE_ATP_BIND_1"/>
    <property type="match status" value="1"/>
</dbReference>
<evidence type="ECO:0000256" key="8">
    <source>
        <dbReference type="ARBA" id="ARBA00022840"/>
    </source>
</evidence>
<keyword evidence="5" id="KW-0547">Nucleotide-binding</keyword>
<keyword evidence="13" id="KW-1185">Reference proteome</keyword>
<dbReference type="PROSITE" id="PS51643">
    <property type="entry name" value="HD_CAS3"/>
    <property type="match status" value="1"/>
</dbReference>
<keyword evidence="8" id="KW-0067">ATP-binding</keyword>
<dbReference type="PANTHER" id="PTHR47963:SF9">
    <property type="entry name" value="CRISPR-ASSOCIATED ENDONUCLEASE_HELICASE CAS3"/>
    <property type="match status" value="1"/>
</dbReference>
<comment type="similarity">
    <text evidence="1">In the N-terminal section; belongs to the CRISPR-associated nuclease Cas3-HD family.</text>
</comment>
<dbReference type="EMBL" id="JBHRSJ010000035">
    <property type="protein sequence ID" value="MFC2974380.1"/>
    <property type="molecule type" value="Genomic_DNA"/>
</dbReference>
<keyword evidence="7" id="KW-0347">Helicase</keyword>
<dbReference type="SUPFAM" id="SSF109604">
    <property type="entry name" value="HD-domain/PDEase-like"/>
    <property type="match status" value="1"/>
</dbReference>
<feature type="domain" description="HD Cas3-type" evidence="11">
    <location>
        <begin position="21"/>
        <end position="211"/>
    </location>
</feature>
<dbReference type="InterPro" id="IPR038257">
    <property type="entry name" value="CRISPR-assoc_Cas3_HD_sf"/>
</dbReference>
<name>A0ABV7B007_9GAMM</name>
<protein>
    <submittedName>
        <fullName evidence="12">CRISPR-associated helicase Cas3</fullName>
    </submittedName>
</protein>
<dbReference type="InterPro" id="IPR041372">
    <property type="entry name" value="Cas3_C"/>
</dbReference>
<dbReference type="InterPro" id="IPR006483">
    <property type="entry name" value="CRISPR-assoc_Cas3_HD"/>
</dbReference>